<accession>A0A286E849</accession>
<name>A0A286E849_9ACTN</name>
<reference evidence="1 2" key="1">
    <citation type="submission" date="2017-09" db="EMBL/GenBank/DDBJ databases">
        <authorList>
            <person name="Ehlers B."/>
            <person name="Leendertz F.H."/>
        </authorList>
    </citation>
    <scope>NUCLEOTIDE SEQUENCE [LARGE SCALE GENOMIC DNA]</scope>
    <source>
        <strain evidence="1 2">CGMCC 4.7095</strain>
    </source>
</reference>
<keyword evidence="2" id="KW-1185">Reference proteome</keyword>
<dbReference type="Proteomes" id="UP000219072">
    <property type="component" value="Unassembled WGS sequence"/>
</dbReference>
<evidence type="ECO:0000313" key="2">
    <source>
        <dbReference type="Proteomes" id="UP000219072"/>
    </source>
</evidence>
<proteinExistence type="predicted"/>
<dbReference type="AlphaFoldDB" id="A0A286E849"/>
<organism evidence="1 2">
    <name type="scientific">Streptomyces zhaozhouensis</name>
    <dbReference type="NCBI Taxonomy" id="1300267"/>
    <lineage>
        <taxon>Bacteria</taxon>
        <taxon>Bacillati</taxon>
        <taxon>Actinomycetota</taxon>
        <taxon>Actinomycetes</taxon>
        <taxon>Kitasatosporales</taxon>
        <taxon>Streptomycetaceae</taxon>
        <taxon>Streptomyces</taxon>
    </lineage>
</organism>
<protein>
    <submittedName>
        <fullName evidence="1">Uncharacterized protein</fullName>
    </submittedName>
</protein>
<dbReference type="RefSeq" id="WP_097233901.1">
    <property type="nucleotide sequence ID" value="NZ_OCNE01000028.1"/>
</dbReference>
<dbReference type="EMBL" id="OCNE01000028">
    <property type="protein sequence ID" value="SOD67082.1"/>
    <property type="molecule type" value="Genomic_DNA"/>
</dbReference>
<dbReference type="Pfam" id="PF19698">
    <property type="entry name" value="DUF6197"/>
    <property type="match status" value="1"/>
</dbReference>
<dbReference type="OrthoDB" id="4239485at2"/>
<gene>
    <name evidence="1" type="ORF">SAMN06297387_12856</name>
</gene>
<dbReference type="InterPro" id="IPR045677">
    <property type="entry name" value="DUF6197"/>
</dbReference>
<sequence length="181" mass="19136">MATTHPQAAATAAATTLTSVTEVDLETRLAAVDASMTVRLEAALLRLDIDAAAPETTIPFEDADTEALSAYVARTQPPPTPTYRTPVAALLERAAHRIDRDGWCRDATRDAAGARCLYGGIAIEAATASEEDAALKLLLETIQRHDPSTRTIPSHNASLRSGANAVQLLTKAAQLAHARSQ</sequence>
<evidence type="ECO:0000313" key="1">
    <source>
        <dbReference type="EMBL" id="SOD67082.1"/>
    </source>
</evidence>